<organism evidence="1">
    <name type="scientific">marine sediment metagenome</name>
    <dbReference type="NCBI Taxonomy" id="412755"/>
    <lineage>
        <taxon>unclassified sequences</taxon>
        <taxon>metagenomes</taxon>
        <taxon>ecological metagenomes</taxon>
    </lineage>
</organism>
<name>A0A0F9FI43_9ZZZZ</name>
<reference evidence="1" key="1">
    <citation type="journal article" date="2015" name="Nature">
        <title>Complex archaea that bridge the gap between prokaryotes and eukaryotes.</title>
        <authorList>
            <person name="Spang A."/>
            <person name="Saw J.H."/>
            <person name="Jorgensen S.L."/>
            <person name="Zaremba-Niedzwiedzka K."/>
            <person name="Martijn J."/>
            <person name="Lind A.E."/>
            <person name="van Eijk R."/>
            <person name="Schleper C."/>
            <person name="Guy L."/>
            <person name="Ettema T.J."/>
        </authorList>
    </citation>
    <scope>NUCLEOTIDE SEQUENCE</scope>
</reference>
<feature type="non-terminal residue" evidence="1">
    <location>
        <position position="1"/>
    </location>
</feature>
<gene>
    <name evidence="1" type="ORF">LCGC14_1949770</name>
</gene>
<dbReference type="AlphaFoldDB" id="A0A0F9FI43"/>
<protein>
    <submittedName>
        <fullName evidence="1">Uncharacterized protein</fullName>
    </submittedName>
</protein>
<sequence length="126" mass="13645">IYTEKSVPVWPFIKSVPVKNVPPPGSISDSRELEGLLSSVRGIESALKELLQRPSPAPADVLAAHVHAIRQRGGIPSGPDPADDPMFIPSQIIPTDLEANIQAYEGEVEKDDFNEGAEALRRVRGK</sequence>
<proteinExistence type="predicted"/>
<comment type="caution">
    <text evidence="1">The sequence shown here is derived from an EMBL/GenBank/DDBJ whole genome shotgun (WGS) entry which is preliminary data.</text>
</comment>
<evidence type="ECO:0000313" key="1">
    <source>
        <dbReference type="EMBL" id="KKL85933.1"/>
    </source>
</evidence>
<accession>A0A0F9FI43</accession>
<dbReference type="EMBL" id="LAZR01021261">
    <property type="protein sequence ID" value="KKL85933.1"/>
    <property type="molecule type" value="Genomic_DNA"/>
</dbReference>